<evidence type="ECO:0000256" key="8">
    <source>
        <dbReference type="ARBA" id="ARBA00023328"/>
    </source>
</evidence>
<evidence type="ECO:0000256" key="6">
    <source>
        <dbReference type="ARBA" id="ARBA00023054"/>
    </source>
</evidence>
<evidence type="ECO:0000256" key="10">
    <source>
        <dbReference type="SAM" id="Coils"/>
    </source>
</evidence>
<dbReference type="GO" id="GO:0005634">
    <property type="term" value="C:nucleus"/>
    <property type="evidence" value="ECO:0007669"/>
    <property type="project" value="UniProtKB-SubCell"/>
</dbReference>
<evidence type="ECO:0000256" key="2">
    <source>
        <dbReference type="ARBA" id="ARBA00006379"/>
    </source>
</evidence>
<dbReference type="InterPro" id="IPR045143">
    <property type="entry name" value="Spc25"/>
</dbReference>
<proteinExistence type="inferred from homology"/>
<evidence type="ECO:0000313" key="13">
    <source>
        <dbReference type="Proteomes" id="UP000078348"/>
    </source>
</evidence>
<evidence type="ECO:0000256" key="1">
    <source>
        <dbReference type="ARBA" id="ARBA00004584"/>
    </source>
</evidence>
<name>A0A196SFE9_BLAHN</name>
<dbReference type="CDD" id="cd23784">
    <property type="entry name" value="RWD_Spc25"/>
    <property type="match status" value="1"/>
</dbReference>
<sequence>MIDSFFEQSVLELDAGAKDFQRAVDNQLSIFEKEKDLHEKTVQELNQKIAVLKGRLDDLNAKQHSKENDLQMSMEEIDKIQSEIDSIKLQEQELTQQKEKIQLEFEEKRRRLSEQADVMGKAKEEDEESKELTNGLLFYSQRLQMWFHKDNEGIRITFRCIDKNHPKRRFYVVLNVNDEQKWELLRTKPELSDTTQLVSSLNATNDINGFLRCVRKEFKAQFCDDL</sequence>
<dbReference type="EMBL" id="LXWW01000120">
    <property type="protein sequence ID" value="OAO15733.1"/>
    <property type="molecule type" value="Genomic_DNA"/>
</dbReference>
<dbReference type="STRING" id="478820.A0A196SFE9"/>
<dbReference type="Proteomes" id="UP000078348">
    <property type="component" value="Unassembled WGS sequence"/>
</dbReference>
<dbReference type="GO" id="GO:0051301">
    <property type="term" value="P:cell division"/>
    <property type="evidence" value="ECO:0007669"/>
    <property type="project" value="UniProtKB-UniRule"/>
</dbReference>
<keyword evidence="9" id="KW-0995">Kinetochore</keyword>
<evidence type="ECO:0000313" key="12">
    <source>
        <dbReference type="EMBL" id="OAO15733.1"/>
    </source>
</evidence>
<evidence type="ECO:0000256" key="7">
    <source>
        <dbReference type="ARBA" id="ARBA00023306"/>
    </source>
</evidence>
<comment type="subcellular location">
    <subcellularLocation>
        <location evidence="1">Chromosome</location>
        <location evidence="1">Centromere</location>
    </subcellularLocation>
    <subcellularLocation>
        <location evidence="9">Nucleus</location>
    </subcellularLocation>
    <subcellularLocation>
        <location evidence="9">Chromosome</location>
        <location evidence="9">Centromere</location>
        <location evidence="9">Kinetochore</location>
    </subcellularLocation>
</comment>
<comment type="caution">
    <text evidence="12">The sequence shown here is derived from an EMBL/GenBank/DDBJ whole genome shotgun (WGS) entry which is preliminary data.</text>
</comment>
<gene>
    <name evidence="12" type="ORF">AV274_2539</name>
</gene>
<feature type="domain" description="Chromosome segregation protein Spc25 C-terminal" evidence="11">
    <location>
        <begin position="149"/>
        <end position="219"/>
    </location>
</feature>
<evidence type="ECO:0000256" key="3">
    <source>
        <dbReference type="ARBA" id="ARBA00022454"/>
    </source>
</evidence>
<evidence type="ECO:0000256" key="9">
    <source>
        <dbReference type="RuleBase" id="RU367150"/>
    </source>
</evidence>
<reference evidence="12 13" key="1">
    <citation type="submission" date="2016-05" db="EMBL/GenBank/DDBJ databases">
        <title>Nuclear genome of Blastocystis sp. subtype 1 NandII.</title>
        <authorList>
            <person name="Gentekaki E."/>
            <person name="Curtis B."/>
            <person name="Stairs C."/>
            <person name="Eme L."/>
            <person name="Herman E."/>
            <person name="Klimes V."/>
            <person name="Arias M.C."/>
            <person name="Elias M."/>
            <person name="Hilliou F."/>
            <person name="Klute M."/>
            <person name="Malik S.-B."/>
            <person name="Pightling A."/>
            <person name="Rachubinski R."/>
            <person name="Salas D."/>
            <person name="Schlacht A."/>
            <person name="Suga H."/>
            <person name="Archibald J."/>
            <person name="Ball S.G."/>
            <person name="Clark G."/>
            <person name="Dacks J."/>
            <person name="Van Der Giezen M."/>
            <person name="Tsaousis A."/>
            <person name="Roger A."/>
        </authorList>
    </citation>
    <scope>NUCLEOTIDE SEQUENCE [LARGE SCALE GENOMIC DNA]</scope>
    <source>
        <strain evidence="13">ATCC 50177 / NandII</strain>
    </source>
</reference>
<dbReference type="PANTHER" id="PTHR14281:SF0">
    <property type="entry name" value="KINETOCHORE PROTEIN SPC25"/>
    <property type="match status" value="1"/>
</dbReference>
<dbReference type="GO" id="GO:0031262">
    <property type="term" value="C:Ndc80 complex"/>
    <property type="evidence" value="ECO:0007669"/>
    <property type="project" value="InterPro"/>
</dbReference>
<dbReference type="Gene3D" id="3.30.457.50">
    <property type="entry name" value="Chromosome segregation protein Spc25"/>
    <property type="match status" value="1"/>
</dbReference>
<accession>A0A196SFE9</accession>
<dbReference type="InterPro" id="IPR013255">
    <property type="entry name" value="Spc25_C"/>
</dbReference>
<feature type="coiled-coil region" evidence="10">
    <location>
        <begin position="28"/>
        <end position="111"/>
    </location>
</feature>
<keyword evidence="3 9" id="KW-0158">Chromosome</keyword>
<keyword evidence="6 10" id="KW-0175">Coiled coil</keyword>
<dbReference type="AlphaFoldDB" id="A0A196SFE9"/>
<evidence type="ECO:0000259" key="11">
    <source>
        <dbReference type="Pfam" id="PF08234"/>
    </source>
</evidence>
<dbReference type="Pfam" id="PF08234">
    <property type="entry name" value="Spindle_Spc25"/>
    <property type="match status" value="1"/>
</dbReference>
<keyword evidence="7 9" id="KW-0131">Cell cycle</keyword>
<evidence type="ECO:0000256" key="5">
    <source>
        <dbReference type="ARBA" id="ARBA00022776"/>
    </source>
</evidence>
<comment type="function">
    <text evidence="9">Acts as a component of the essential kinetochore-associated NDC80 complex, which is required for chromosome segregation and spindle checkpoint activity.</text>
</comment>
<keyword evidence="8 9" id="KW-0137">Centromere</keyword>
<dbReference type="PANTHER" id="PTHR14281">
    <property type="entry name" value="KINETOCHORE PROTEIN SPC25-RELATED"/>
    <property type="match status" value="1"/>
</dbReference>
<comment type="similarity">
    <text evidence="2 9">Belongs to the SPC25 family.</text>
</comment>
<dbReference type="GO" id="GO:0007059">
    <property type="term" value="P:chromosome segregation"/>
    <property type="evidence" value="ECO:0007669"/>
    <property type="project" value="InterPro"/>
</dbReference>
<keyword evidence="5 9" id="KW-0498">Mitosis</keyword>
<keyword evidence="13" id="KW-1185">Reference proteome</keyword>
<evidence type="ECO:0000256" key="4">
    <source>
        <dbReference type="ARBA" id="ARBA00022618"/>
    </source>
</evidence>
<keyword evidence="9" id="KW-0539">Nucleus</keyword>
<protein>
    <recommendedName>
        <fullName evidence="9">Kinetochore protein SPC25</fullName>
    </recommendedName>
</protein>
<keyword evidence="4 9" id="KW-0132">Cell division</keyword>
<comment type="subunit">
    <text evidence="9">Component of the NDC80 complex.</text>
</comment>
<dbReference type="OrthoDB" id="6353017at2759"/>
<organism evidence="12 13">
    <name type="scientific">Blastocystis sp. subtype 1 (strain ATCC 50177 / NandII)</name>
    <dbReference type="NCBI Taxonomy" id="478820"/>
    <lineage>
        <taxon>Eukaryota</taxon>
        <taxon>Sar</taxon>
        <taxon>Stramenopiles</taxon>
        <taxon>Bigyra</taxon>
        <taxon>Opalozoa</taxon>
        <taxon>Opalinata</taxon>
        <taxon>Blastocystidae</taxon>
        <taxon>Blastocystis</taxon>
    </lineage>
</organism>